<dbReference type="STRING" id="121224.E0W480"/>
<dbReference type="GO" id="GO:0003746">
    <property type="term" value="F:translation elongation factor activity"/>
    <property type="evidence" value="ECO:0007669"/>
    <property type="project" value="UniProtKB-KW"/>
</dbReference>
<dbReference type="InterPro" id="IPR000504">
    <property type="entry name" value="RRM_dom"/>
</dbReference>
<reference evidence="17" key="3">
    <citation type="submission" date="2021-02" db="UniProtKB">
        <authorList>
            <consortium name="EnsemblMetazoa"/>
        </authorList>
    </citation>
    <scope>IDENTIFICATION</scope>
    <source>
        <strain evidence="17">USDA</strain>
    </source>
</reference>
<evidence type="ECO:0000313" key="18">
    <source>
        <dbReference type="Proteomes" id="UP000009046"/>
    </source>
</evidence>
<sequence>MVYLHFPSNLTEEELMLQAKYTKLKKKKKALQSLKAPKPEPEKQTILPKRPAEGRDAKERAKKLVKSGAITTSKTPRRPEQAGFKRPMGLERKLSGVERTVSGYQPFSATQPEEAPETESRPKVKNLYDSFVSARDREERGLGDKQKEQGKPDKPRQGNTIFVSGYKITEDLLRKTFQGMGNIVNVSMEIEKNRGFVTFDKMDAAERAINEMDGSMVSGVQLKVSLARRQPVVEAINDASSSSTWSTIAASHSQKGNHKDKRDVIVYEEDLFS</sequence>
<dbReference type="GeneID" id="8239835"/>
<dbReference type="GO" id="GO:0032021">
    <property type="term" value="C:NELF complex"/>
    <property type="evidence" value="ECO:0007669"/>
    <property type="project" value="InterPro"/>
</dbReference>
<dbReference type="PROSITE" id="PS50102">
    <property type="entry name" value="RRM"/>
    <property type="match status" value="1"/>
</dbReference>
<dbReference type="InterPro" id="IPR033102">
    <property type="entry name" value="NELFE"/>
</dbReference>
<evidence type="ECO:0000256" key="14">
    <source>
        <dbReference type="SAM" id="MobiDB-lite"/>
    </source>
</evidence>
<evidence type="ECO:0000256" key="6">
    <source>
        <dbReference type="ARBA" id="ARBA00022491"/>
    </source>
</evidence>
<dbReference type="AlphaFoldDB" id="E0W480"/>
<keyword evidence="7 13" id="KW-0694">RNA-binding</keyword>
<evidence type="ECO:0000256" key="2">
    <source>
        <dbReference type="ARBA" id="ARBA00004286"/>
    </source>
</evidence>
<evidence type="ECO:0000256" key="7">
    <source>
        <dbReference type="ARBA" id="ARBA00022884"/>
    </source>
</evidence>
<keyword evidence="9" id="KW-0804">Transcription</keyword>
<feature type="compositionally biased region" description="Polar residues" evidence="14">
    <location>
        <begin position="102"/>
        <end position="111"/>
    </location>
</feature>
<dbReference type="VEuPathDB" id="VectorBase:PHUM616130"/>
<protein>
    <recommendedName>
        <fullName evidence="4">Negative elongation factor E</fullName>
    </recommendedName>
</protein>
<organism>
    <name type="scientific">Pediculus humanus subsp. corporis</name>
    <name type="common">Body louse</name>
    <dbReference type="NCBI Taxonomy" id="121224"/>
    <lineage>
        <taxon>Eukaryota</taxon>
        <taxon>Metazoa</taxon>
        <taxon>Ecdysozoa</taxon>
        <taxon>Arthropoda</taxon>
        <taxon>Hexapoda</taxon>
        <taxon>Insecta</taxon>
        <taxon>Pterygota</taxon>
        <taxon>Neoptera</taxon>
        <taxon>Paraneoptera</taxon>
        <taxon>Psocodea</taxon>
        <taxon>Troctomorpha</taxon>
        <taxon>Phthiraptera</taxon>
        <taxon>Anoplura</taxon>
        <taxon>Pediculidae</taxon>
        <taxon>Pediculus</taxon>
    </lineage>
</organism>
<evidence type="ECO:0000313" key="17">
    <source>
        <dbReference type="EnsemblMetazoa" id="PHUM616130-PA"/>
    </source>
</evidence>
<dbReference type="Gene3D" id="3.30.70.330">
    <property type="match status" value="1"/>
</dbReference>
<dbReference type="EMBL" id="DS235886">
    <property type="protein sequence ID" value="EEB20436.1"/>
    <property type="molecule type" value="Genomic_DNA"/>
</dbReference>
<evidence type="ECO:0000256" key="10">
    <source>
        <dbReference type="ARBA" id="ARBA00023242"/>
    </source>
</evidence>
<dbReference type="EMBL" id="AAZO01007533">
    <property type="status" value="NOT_ANNOTATED_CDS"/>
    <property type="molecule type" value="Genomic_DNA"/>
</dbReference>
<accession>E0W480</accession>
<evidence type="ECO:0000256" key="5">
    <source>
        <dbReference type="ARBA" id="ARBA00022454"/>
    </source>
</evidence>
<dbReference type="EnsemblMetazoa" id="PHUM616130-RA">
    <property type="protein sequence ID" value="PHUM616130-PA"/>
    <property type="gene ID" value="PHUM616130"/>
</dbReference>
<evidence type="ECO:0000256" key="11">
    <source>
        <dbReference type="ARBA" id="ARBA00054796"/>
    </source>
</evidence>
<dbReference type="GO" id="GO:0005694">
    <property type="term" value="C:chromosome"/>
    <property type="evidence" value="ECO:0007669"/>
    <property type="project" value="UniProtKB-SubCell"/>
</dbReference>
<evidence type="ECO:0000256" key="3">
    <source>
        <dbReference type="ARBA" id="ARBA00006120"/>
    </source>
</evidence>
<evidence type="ECO:0000256" key="12">
    <source>
        <dbReference type="ARBA" id="ARBA00065269"/>
    </source>
</evidence>
<evidence type="ECO:0000256" key="9">
    <source>
        <dbReference type="ARBA" id="ARBA00023163"/>
    </source>
</evidence>
<keyword evidence="10" id="KW-0539">Nucleus</keyword>
<comment type="function">
    <text evidence="11">Essential component of the NELF complex, a complex that negatively regulates the elongation of transcription by RNA polymerase II by RNA polymerase II. The NELF complex, which acts via an association with the DSIF complex, causes transcriptional pausing.</text>
</comment>
<keyword evidence="8" id="KW-0805">Transcription regulation</keyword>
<dbReference type="SMART" id="SM00360">
    <property type="entry name" value="RRM"/>
    <property type="match status" value="1"/>
</dbReference>
<dbReference type="OrthoDB" id="378874at2759"/>
<comment type="subcellular location">
    <subcellularLocation>
        <location evidence="2">Chromosome</location>
    </subcellularLocation>
    <subcellularLocation>
        <location evidence="1">Nucleus</location>
    </subcellularLocation>
</comment>
<evidence type="ECO:0000256" key="13">
    <source>
        <dbReference type="PROSITE-ProRule" id="PRU00176"/>
    </source>
</evidence>
<keyword evidence="18" id="KW-1185">Reference proteome</keyword>
<keyword evidence="6" id="KW-0678">Repressor</keyword>
<comment type="subunit">
    <text evidence="12">Component of the NELF complex, which is at least composed of TH1/NELF-D and NELF-E.</text>
</comment>
<feature type="compositionally biased region" description="Basic and acidic residues" evidence="14">
    <location>
        <begin position="50"/>
        <end position="59"/>
    </location>
</feature>
<feature type="region of interest" description="Disordered" evidence="14">
    <location>
        <begin position="26"/>
        <end position="159"/>
    </location>
</feature>
<evidence type="ECO:0000259" key="15">
    <source>
        <dbReference type="PROSITE" id="PS50102"/>
    </source>
</evidence>
<dbReference type="PANTHER" id="PTHR17250">
    <property type="entry name" value="NEGATIVE ELONGATION FACTOR E"/>
    <property type="match status" value="1"/>
</dbReference>
<dbReference type="InterPro" id="IPR012677">
    <property type="entry name" value="Nucleotide-bd_a/b_plait_sf"/>
</dbReference>
<dbReference type="PANTHER" id="PTHR17250:SF0">
    <property type="entry name" value="NEGATIVE ELONGATION FACTOR E"/>
    <property type="match status" value="1"/>
</dbReference>
<dbReference type="FunCoup" id="E0W480">
    <property type="interactions" value="1111"/>
</dbReference>
<dbReference type="Pfam" id="PF00076">
    <property type="entry name" value="RRM_1"/>
    <property type="match status" value="1"/>
</dbReference>
<keyword evidence="16" id="KW-0648">Protein biosynthesis</keyword>
<dbReference type="InterPro" id="IPR034637">
    <property type="entry name" value="NELFE_RRM"/>
</dbReference>
<dbReference type="InterPro" id="IPR035979">
    <property type="entry name" value="RBD_domain_sf"/>
</dbReference>
<dbReference type="GO" id="GO:0003723">
    <property type="term" value="F:RNA binding"/>
    <property type="evidence" value="ECO:0007669"/>
    <property type="project" value="UniProtKB-UniRule"/>
</dbReference>
<keyword evidence="5" id="KW-0158">Chromosome</keyword>
<feature type="domain" description="RRM" evidence="15">
    <location>
        <begin position="159"/>
        <end position="229"/>
    </location>
</feature>
<evidence type="ECO:0000256" key="4">
    <source>
        <dbReference type="ARBA" id="ARBA00014464"/>
    </source>
</evidence>
<dbReference type="GO" id="GO:0034244">
    <property type="term" value="P:negative regulation of transcription elongation by RNA polymerase II"/>
    <property type="evidence" value="ECO:0007669"/>
    <property type="project" value="TreeGrafter"/>
</dbReference>
<proteinExistence type="inferred from homology"/>
<evidence type="ECO:0000313" key="16">
    <source>
        <dbReference type="EMBL" id="EEB20436.1"/>
    </source>
</evidence>
<reference evidence="16" key="2">
    <citation type="submission" date="2007-04" db="EMBL/GenBank/DDBJ databases">
        <title>The genome of the human body louse.</title>
        <authorList>
            <consortium name="The Human Body Louse Genome Consortium"/>
            <person name="Kirkness E."/>
            <person name="Walenz B."/>
            <person name="Hass B."/>
            <person name="Bruggner R."/>
            <person name="Strausberg R."/>
        </authorList>
    </citation>
    <scope>NUCLEOTIDE SEQUENCE</scope>
    <source>
        <strain evidence="16">USDA</strain>
    </source>
</reference>
<dbReference type="InParanoid" id="E0W480"/>
<reference evidence="16" key="1">
    <citation type="submission" date="2007-04" db="EMBL/GenBank/DDBJ databases">
        <title>Annotation of Pediculus humanus corporis strain USDA.</title>
        <authorList>
            <person name="Kirkness E."/>
            <person name="Hannick L."/>
            <person name="Hass B."/>
            <person name="Bruggner R."/>
            <person name="Lawson D."/>
            <person name="Bidwell S."/>
            <person name="Joardar V."/>
            <person name="Caler E."/>
            <person name="Walenz B."/>
            <person name="Inman J."/>
            <person name="Schobel S."/>
            <person name="Galinsky K."/>
            <person name="Amedeo P."/>
            <person name="Strausberg R."/>
        </authorList>
    </citation>
    <scope>NUCLEOTIDE SEQUENCE</scope>
    <source>
        <strain evidence="16">USDA</strain>
    </source>
</reference>
<dbReference type="Proteomes" id="UP000009046">
    <property type="component" value="Unassembled WGS sequence"/>
</dbReference>
<dbReference type="FunFam" id="3.30.70.330:FF:000448">
    <property type="entry name" value="Negative elongation factor E"/>
    <property type="match status" value="1"/>
</dbReference>
<dbReference type="KEGG" id="phu:Phum_PHUM616130"/>
<dbReference type="SUPFAM" id="SSF54928">
    <property type="entry name" value="RNA-binding domain, RBD"/>
    <property type="match status" value="1"/>
</dbReference>
<dbReference type="CDD" id="cd12305">
    <property type="entry name" value="RRM_NELFE"/>
    <property type="match status" value="1"/>
</dbReference>
<dbReference type="RefSeq" id="XP_002433174.1">
    <property type="nucleotide sequence ID" value="XM_002433129.1"/>
</dbReference>
<evidence type="ECO:0000256" key="1">
    <source>
        <dbReference type="ARBA" id="ARBA00004123"/>
    </source>
</evidence>
<gene>
    <name evidence="17" type="primary">8239835</name>
    <name evidence="16" type="ORF">Phum_PHUM616130</name>
</gene>
<name>E0W480_PEDHC</name>
<dbReference type="HOGENOM" id="CLU_055643_1_0_1"/>
<keyword evidence="16" id="KW-0251">Elongation factor</keyword>
<dbReference type="OMA" id="SQKSAHK"/>
<feature type="compositionally biased region" description="Basic and acidic residues" evidence="14">
    <location>
        <begin position="134"/>
        <end position="156"/>
    </location>
</feature>
<dbReference type="CTD" id="8239835"/>
<evidence type="ECO:0000256" key="8">
    <source>
        <dbReference type="ARBA" id="ARBA00023015"/>
    </source>
</evidence>
<comment type="similarity">
    <text evidence="3">Belongs to the RRM NELF-E family.</text>
</comment>
<dbReference type="eggNOG" id="ENOG502QQQ4">
    <property type="taxonomic scope" value="Eukaryota"/>
</dbReference>